<dbReference type="Pfam" id="PF01988">
    <property type="entry name" value="VIT1"/>
    <property type="match status" value="1"/>
</dbReference>
<dbReference type="STRING" id="1121298.SAMN05444401_2844"/>
<evidence type="ECO:0000256" key="3">
    <source>
        <dbReference type="ARBA" id="ARBA00022989"/>
    </source>
</evidence>
<dbReference type="Proteomes" id="UP000184080">
    <property type="component" value="Unassembled WGS sequence"/>
</dbReference>
<evidence type="ECO:0000256" key="2">
    <source>
        <dbReference type="ARBA" id="ARBA00022692"/>
    </source>
</evidence>
<evidence type="ECO:0000313" key="7">
    <source>
        <dbReference type="Proteomes" id="UP000184080"/>
    </source>
</evidence>
<dbReference type="PANTHER" id="PTHR31851">
    <property type="entry name" value="FE(2+)/MN(2+) TRANSPORTER PCL1"/>
    <property type="match status" value="1"/>
</dbReference>
<evidence type="ECO:0000256" key="5">
    <source>
        <dbReference type="SAM" id="Phobius"/>
    </source>
</evidence>
<evidence type="ECO:0000256" key="4">
    <source>
        <dbReference type="ARBA" id="ARBA00023136"/>
    </source>
</evidence>
<accession>A0A1M6IIN6</accession>
<evidence type="ECO:0000256" key="1">
    <source>
        <dbReference type="ARBA" id="ARBA00004127"/>
    </source>
</evidence>
<dbReference type="AlphaFoldDB" id="A0A1M6IIN6"/>
<feature type="transmembrane region" description="Helical" evidence="5">
    <location>
        <begin position="176"/>
        <end position="196"/>
    </location>
</feature>
<feature type="transmembrane region" description="Helical" evidence="5">
    <location>
        <begin position="239"/>
        <end position="259"/>
    </location>
</feature>
<dbReference type="OrthoDB" id="9781619at2"/>
<dbReference type="EMBL" id="FQZO01000004">
    <property type="protein sequence ID" value="SHJ34340.1"/>
    <property type="molecule type" value="Genomic_DNA"/>
</dbReference>
<dbReference type="CDD" id="cd02434">
    <property type="entry name" value="Nodulin-21_like_3"/>
    <property type="match status" value="1"/>
</dbReference>
<dbReference type="RefSeq" id="WP_083599903.1">
    <property type="nucleotide sequence ID" value="NZ_FQZO01000004.1"/>
</dbReference>
<dbReference type="GO" id="GO:0012505">
    <property type="term" value="C:endomembrane system"/>
    <property type="evidence" value="ECO:0007669"/>
    <property type="project" value="UniProtKB-SubCell"/>
</dbReference>
<comment type="subcellular location">
    <subcellularLocation>
        <location evidence="1">Endomembrane system</location>
        <topology evidence="1">Multi-pass membrane protein</topology>
    </subcellularLocation>
</comment>
<sequence>MFSRNLDKAKEAFKNKDVEAAKKAHQLKKRSYEKHNTEQGQYIKNVVYGGLDGIITTFAVVAGVAGAALSPGVVLIMGFANLIADGLSMAIGDYLSTKAEIKYKELERERETWEVEHYPEGEKIELIELYTAKGMEKEDAVTVTEIISKNKNTWIDIMMVEELGIIEEDESPVKNALVTFTSFVIFGFIPVLAYVLSRFIPYFAENTFIIASVLTGATLFTLGALKVKVTEENWLKSGLEMLIVGGLAATAAYIIGNLLSAVA</sequence>
<protein>
    <submittedName>
        <fullName evidence="6">Predicted Fe2+/Mn2+ transporter, VIT1/CCC1 family</fullName>
    </submittedName>
</protein>
<dbReference type="InterPro" id="IPR008217">
    <property type="entry name" value="Ccc1_fam"/>
</dbReference>
<proteinExistence type="predicted"/>
<name>A0A1M6IIN6_9CLOT</name>
<keyword evidence="7" id="KW-1185">Reference proteome</keyword>
<organism evidence="6 7">
    <name type="scientific">Clostridium amylolyticum</name>
    <dbReference type="NCBI Taxonomy" id="1121298"/>
    <lineage>
        <taxon>Bacteria</taxon>
        <taxon>Bacillati</taxon>
        <taxon>Bacillota</taxon>
        <taxon>Clostridia</taxon>
        <taxon>Eubacteriales</taxon>
        <taxon>Clostridiaceae</taxon>
        <taxon>Clostridium</taxon>
    </lineage>
</organism>
<feature type="transmembrane region" description="Helical" evidence="5">
    <location>
        <begin position="208"/>
        <end position="227"/>
    </location>
</feature>
<evidence type="ECO:0000313" key="6">
    <source>
        <dbReference type="EMBL" id="SHJ34340.1"/>
    </source>
</evidence>
<dbReference type="GO" id="GO:0005384">
    <property type="term" value="F:manganese ion transmembrane transporter activity"/>
    <property type="evidence" value="ECO:0007669"/>
    <property type="project" value="InterPro"/>
</dbReference>
<gene>
    <name evidence="6" type="ORF">SAMN05444401_2844</name>
</gene>
<keyword evidence="4 5" id="KW-0472">Membrane</keyword>
<dbReference type="GO" id="GO:0030026">
    <property type="term" value="P:intracellular manganese ion homeostasis"/>
    <property type="evidence" value="ECO:0007669"/>
    <property type="project" value="InterPro"/>
</dbReference>
<reference evidence="6 7" key="1">
    <citation type="submission" date="2016-11" db="EMBL/GenBank/DDBJ databases">
        <authorList>
            <person name="Jaros S."/>
            <person name="Januszkiewicz K."/>
            <person name="Wedrychowicz H."/>
        </authorList>
    </citation>
    <scope>NUCLEOTIDE SEQUENCE [LARGE SCALE GENOMIC DNA]</scope>
    <source>
        <strain evidence="6 7">DSM 21864</strain>
    </source>
</reference>
<keyword evidence="2 5" id="KW-0812">Transmembrane</keyword>
<keyword evidence="3 5" id="KW-1133">Transmembrane helix</keyword>